<comment type="caution">
    <text evidence="1">The sequence shown here is derived from an EMBL/GenBank/DDBJ whole genome shotgun (WGS) entry which is preliminary data.</text>
</comment>
<reference evidence="1 2" key="1">
    <citation type="submission" date="2023-07" db="EMBL/GenBank/DDBJ databases">
        <title>Sequencing the genomes of 1000 actinobacteria strains.</title>
        <authorList>
            <person name="Klenk H.-P."/>
        </authorList>
    </citation>
    <scope>NUCLEOTIDE SEQUENCE [LARGE SCALE GENOMIC DNA]</scope>
    <source>
        <strain evidence="1 2">DSM 46740</strain>
    </source>
</reference>
<gene>
    <name evidence="1" type="ORF">J2853_009652</name>
</gene>
<dbReference type="Proteomes" id="UP001225356">
    <property type="component" value="Unassembled WGS sequence"/>
</dbReference>
<dbReference type="RefSeq" id="WP_307569331.1">
    <property type="nucleotide sequence ID" value="NZ_JAUSQU010000003.1"/>
</dbReference>
<name>A0ABT9QVB8_9ACTN</name>
<proteinExistence type="predicted"/>
<accession>A0ABT9QVB8</accession>
<keyword evidence="2" id="KW-1185">Reference proteome</keyword>
<dbReference type="EMBL" id="JAUSQU010000003">
    <property type="protein sequence ID" value="MDP9850356.1"/>
    <property type="molecule type" value="Genomic_DNA"/>
</dbReference>
<organism evidence="1 2">
    <name type="scientific">Streptosporangium lutulentum</name>
    <dbReference type="NCBI Taxonomy" id="1461250"/>
    <lineage>
        <taxon>Bacteria</taxon>
        <taxon>Bacillati</taxon>
        <taxon>Actinomycetota</taxon>
        <taxon>Actinomycetes</taxon>
        <taxon>Streptosporangiales</taxon>
        <taxon>Streptosporangiaceae</taxon>
        <taxon>Streptosporangium</taxon>
    </lineage>
</organism>
<evidence type="ECO:0000313" key="2">
    <source>
        <dbReference type="Proteomes" id="UP001225356"/>
    </source>
</evidence>
<evidence type="ECO:0000313" key="1">
    <source>
        <dbReference type="EMBL" id="MDP9850356.1"/>
    </source>
</evidence>
<sequence length="106" mass="11433">MTNFKLPARGTAPRWHEEADALTELLKASSMWHSHGSEERGTLWRTEGGTQVCVPTGQLPVLTAWKLINEAKRTIADVQTHAMALAMPDTVHSAVITNAGQSGVSA</sequence>
<protein>
    <submittedName>
        <fullName evidence="1">Uncharacterized protein</fullName>
    </submittedName>
</protein>